<accession>A0AAX4JCA9</accession>
<sequence length="635" mass="73749">MLGFVKSNGEDDFLYFVINGTNVCESLDSKINNHNLPENHGLLFSEFIWDTVTNLDLFKRLIQDDNSERSLINRRIQLRDVYLSNLNLKNWDINISRTLIRPERKFIEELKSGAIEYFDMFRMCYKDIINESKEPEETIRGIIKLHTCFVPNGISRNLPLPVFKMCKGLGFNFVKCFGTKGMKYIVDEANRKLDQVSKAECFIPIYNITNITYTTTEDYNTAETTTEINSLYDTTNNNNESYIDNTTFNYLNYAIGNEPTNTNLFKNDVSTETEFFEYSTQITTEMDDIYKATTDKNIKQSSNNMNITGNTMDYDFIYKFTNYSSGSETTRNFNSKLDITTEYYLSTDIATNCMTRENIKSNNETEATIENKMITEVYTDFNMIETTTEYKKNPESTIIKNVLNETTTESNNEFFDQATEESLINTETNTNQNNITDYTKYFNIITDITIEYNNNITETTTDFKEFIVSNADYNLFSDATISSNSVIKSTTDFDIPTDTTTDFNGIKRDNVESTIKTEKNYDFNTIIDSITGHQYISTMPIGFNEIIDTTTDSNTFTESTTNYNNNYDASENYIISDNIKSERLTMLEIANTNSFENRGFDKTVLFIFFSFILIVLGIWRYKKRCNRRYRQYSLV</sequence>
<dbReference type="Proteomes" id="UP001334084">
    <property type="component" value="Chromosome 5"/>
</dbReference>
<evidence type="ECO:0000313" key="3">
    <source>
        <dbReference type="Proteomes" id="UP001334084"/>
    </source>
</evidence>
<proteinExistence type="predicted"/>
<reference evidence="2" key="1">
    <citation type="journal article" date="2024" name="BMC Genomics">
        <title>Functional annotation of a divergent genome using sequence and structure-based similarity.</title>
        <authorList>
            <person name="Svedberg D."/>
            <person name="Winiger R.R."/>
            <person name="Berg A."/>
            <person name="Sharma H."/>
            <person name="Tellgren-Roth C."/>
            <person name="Debrunner-Vossbrinck B.A."/>
            <person name="Vossbrinck C.R."/>
            <person name="Barandun J."/>
        </authorList>
    </citation>
    <scope>NUCLEOTIDE SEQUENCE</scope>
    <source>
        <strain evidence="2">Illinois isolate</strain>
    </source>
</reference>
<keyword evidence="1" id="KW-1133">Transmembrane helix</keyword>
<feature type="transmembrane region" description="Helical" evidence="1">
    <location>
        <begin position="603"/>
        <end position="621"/>
    </location>
</feature>
<organism evidence="2 3">
    <name type="scientific">Vairimorpha necatrix</name>
    <dbReference type="NCBI Taxonomy" id="6039"/>
    <lineage>
        <taxon>Eukaryota</taxon>
        <taxon>Fungi</taxon>
        <taxon>Fungi incertae sedis</taxon>
        <taxon>Microsporidia</taxon>
        <taxon>Nosematidae</taxon>
        <taxon>Vairimorpha</taxon>
    </lineage>
</organism>
<evidence type="ECO:0000313" key="2">
    <source>
        <dbReference type="EMBL" id="WUR03606.1"/>
    </source>
</evidence>
<protein>
    <submittedName>
        <fullName evidence="2">SP-containing membrane protein</fullName>
    </submittedName>
</protein>
<dbReference type="GeneID" id="90541419"/>
<keyword evidence="1" id="KW-0812">Transmembrane</keyword>
<dbReference type="KEGG" id="vnx:VNE69_05195"/>
<dbReference type="RefSeq" id="XP_065329751.1">
    <property type="nucleotide sequence ID" value="XM_065473679.1"/>
</dbReference>
<keyword evidence="3" id="KW-1185">Reference proteome</keyword>
<dbReference type="AlphaFoldDB" id="A0AAX4JCA9"/>
<keyword evidence="1" id="KW-0472">Membrane</keyword>
<gene>
    <name evidence="2" type="ORF">VNE69_05195</name>
</gene>
<dbReference type="EMBL" id="CP142730">
    <property type="protein sequence ID" value="WUR03606.1"/>
    <property type="molecule type" value="Genomic_DNA"/>
</dbReference>
<name>A0AAX4JCA9_9MICR</name>
<evidence type="ECO:0000256" key="1">
    <source>
        <dbReference type="SAM" id="Phobius"/>
    </source>
</evidence>